<proteinExistence type="predicted"/>
<name>A0A4S3ZQZ4_9FLAO</name>
<evidence type="ECO:0000313" key="2">
    <source>
        <dbReference type="Proteomes" id="UP000307507"/>
    </source>
</evidence>
<dbReference type="AlphaFoldDB" id="A0A4S3ZQZ4"/>
<comment type="caution">
    <text evidence="1">The sequence shown here is derived from an EMBL/GenBank/DDBJ whole genome shotgun (WGS) entry which is preliminary data.</text>
</comment>
<reference evidence="1 2" key="1">
    <citation type="submission" date="2019-04" db="EMBL/GenBank/DDBJ databases">
        <title>Flavobacterium sp. nov. isolated from construction timber.</title>
        <authorList>
            <person name="Lin S.-Y."/>
            <person name="Chang C.-T."/>
            <person name="Young C.-C."/>
        </authorList>
    </citation>
    <scope>NUCLEOTIDE SEQUENCE [LARGE SCALE GENOMIC DNA]</scope>
    <source>
        <strain evidence="1 2">CC-CTC003</strain>
    </source>
</reference>
<dbReference type="OrthoDB" id="4535590at2"/>
<keyword evidence="2" id="KW-1185">Reference proteome</keyword>
<evidence type="ECO:0000313" key="1">
    <source>
        <dbReference type="EMBL" id="THF47932.1"/>
    </source>
</evidence>
<dbReference type="Proteomes" id="UP000307507">
    <property type="component" value="Unassembled WGS sequence"/>
</dbReference>
<organism evidence="1 2">
    <name type="scientific">Flavobacterium supellecticarium</name>
    <dbReference type="NCBI Taxonomy" id="2565924"/>
    <lineage>
        <taxon>Bacteria</taxon>
        <taxon>Pseudomonadati</taxon>
        <taxon>Bacteroidota</taxon>
        <taxon>Flavobacteriia</taxon>
        <taxon>Flavobacteriales</taxon>
        <taxon>Flavobacteriaceae</taxon>
        <taxon>Flavobacterium</taxon>
    </lineage>
</organism>
<gene>
    <name evidence="1" type="ORF">E6C50_15985</name>
</gene>
<dbReference type="EMBL" id="SSNZ01000010">
    <property type="protein sequence ID" value="THF47932.1"/>
    <property type="molecule type" value="Genomic_DNA"/>
</dbReference>
<sequence length="234" mass="27794">MTDKLKTAIERLYATFSYYPSNGTMEGCPCCLSSTDKEKIHTKELRQLDSDDLSRYAFKAMTTWGNTNDFKHYLPRIFELLSTTDFIVDTFVVLGKLHYAKWKTWPAEEQKAINDFLMAWWIDSIKHQNYFDNDLFIEIYKLFETINPLLDNWPITFDNNSFKNLIDLLDSYYYDLIKISNKSEGLDQAAITTLQMWLTNKKELLEQRFFYYETIDNEFAERISNALYIIEHST</sequence>
<dbReference type="RefSeq" id="WP_136404246.1">
    <property type="nucleotide sequence ID" value="NZ_SSNZ01000010.1"/>
</dbReference>
<accession>A0A4S3ZQZ4</accession>
<protein>
    <submittedName>
        <fullName evidence="1">Uncharacterized protein</fullName>
    </submittedName>
</protein>